<accession>A0A0J1CYZ0</accession>
<name>A0A0J1CYZ0_9BURK</name>
<comment type="similarity">
    <text evidence="1">Belongs to the short-chain dehydrogenases/reductases (SDR) family.</text>
</comment>
<dbReference type="SUPFAM" id="SSF51735">
    <property type="entry name" value="NAD(P)-binding Rossmann-fold domains"/>
    <property type="match status" value="1"/>
</dbReference>
<dbReference type="PANTHER" id="PTHR43477">
    <property type="entry name" value="DIHYDROANTICAPSIN 7-DEHYDROGENASE"/>
    <property type="match status" value="1"/>
</dbReference>
<gene>
    <name evidence="4" type="ORF">EOS_12850</name>
</gene>
<dbReference type="RefSeq" id="WP_047847023.1">
    <property type="nucleotide sequence ID" value="NZ_AEJF01000085.1"/>
</dbReference>
<comment type="caution">
    <text evidence="4">The sequence shown here is derived from an EMBL/GenBank/DDBJ whole genome shotgun (WGS) entry which is preliminary data.</text>
</comment>
<organism evidence="4 5">
    <name type="scientific">Caballeronia mineralivorans PML1(12)</name>
    <dbReference type="NCBI Taxonomy" id="908627"/>
    <lineage>
        <taxon>Bacteria</taxon>
        <taxon>Pseudomonadati</taxon>
        <taxon>Pseudomonadota</taxon>
        <taxon>Betaproteobacteria</taxon>
        <taxon>Burkholderiales</taxon>
        <taxon>Burkholderiaceae</taxon>
        <taxon>Caballeronia</taxon>
    </lineage>
</organism>
<dbReference type="FunFam" id="3.40.50.720:FF:000084">
    <property type="entry name" value="Short-chain dehydrogenase reductase"/>
    <property type="match status" value="1"/>
</dbReference>
<dbReference type="OrthoDB" id="9806974at2"/>
<dbReference type="PANTHER" id="PTHR43477:SF4">
    <property type="entry name" value="DEHYDROGENASE_REDUCTASE SDR FAMILY MEMBER 6"/>
    <property type="match status" value="1"/>
</dbReference>
<dbReference type="EMBL" id="AEJF01000085">
    <property type="protein sequence ID" value="KLU25767.1"/>
    <property type="molecule type" value="Genomic_DNA"/>
</dbReference>
<reference evidence="4 5" key="1">
    <citation type="journal article" date="2015" name="Genome Announc.">
        <title>Draft Genome Sequence of Burkholderia sp. Strain PML1(12), an Ectomycorrhizosphere-Inhabiting Bacterium with Effective Mineral-Weathering Ability.</title>
        <authorList>
            <person name="Uroz S."/>
            <person name="Oger P."/>
        </authorList>
    </citation>
    <scope>NUCLEOTIDE SEQUENCE [LARGE SCALE GENOMIC DNA]</scope>
    <source>
        <strain evidence="5">PML1(12)</strain>
    </source>
</reference>
<dbReference type="PRINTS" id="PR00080">
    <property type="entry name" value="SDRFAMILY"/>
</dbReference>
<dbReference type="InterPro" id="IPR002347">
    <property type="entry name" value="SDR_fam"/>
</dbReference>
<dbReference type="Gene3D" id="3.40.50.720">
    <property type="entry name" value="NAD(P)-binding Rossmann-like Domain"/>
    <property type="match status" value="1"/>
</dbReference>
<keyword evidence="5" id="KW-1185">Reference proteome</keyword>
<dbReference type="InterPro" id="IPR051122">
    <property type="entry name" value="SDR_DHRS6-like"/>
</dbReference>
<dbReference type="InterPro" id="IPR036291">
    <property type="entry name" value="NAD(P)-bd_dom_sf"/>
</dbReference>
<sequence length="256" mass="26716">MVKRVEGKNIVVTAAGKGIGRASALMLAAEGAHVWATDIDESALAELARDAGEGSTLRTARLNVLDSADVDAFAAKTGPLDVLFNCAGYVHDGNILKCTDKDWDFSFDLNVKAMYRTIRAFLPAMIDAGKGASIINMASAASSVKGVPNRFVYGASKAAVIGLTKAVAADFVGQAIRCNAICPGTIESPSLRGRIASQAAASHLDEEQVRAAFVARQPIGRVGRAEEVAALVTYLASDESAFTTGAIHMIDGGWSN</sequence>
<keyword evidence="3" id="KW-0520">NAD</keyword>
<evidence type="ECO:0000313" key="5">
    <source>
        <dbReference type="Proteomes" id="UP000035963"/>
    </source>
</evidence>
<dbReference type="Proteomes" id="UP000035963">
    <property type="component" value="Unassembled WGS sequence"/>
</dbReference>
<dbReference type="PROSITE" id="PS00061">
    <property type="entry name" value="ADH_SHORT"/>
    <property type="match status" value="1"/>
</dbReference>
<dbReference type="AlphaFoldDB" id="A0A0J1CYZ0"/>
<evidence type="ECO:0000256" key="2">
    <source>
        <dbReference type="ARBA" id="ARBA00023002"/>
    </source>
</evidence>
<evidence type="ECO:0000256" key="3">
    <source>
        <dbReference type="ARBA" id="ARBA00023027"/>
    </source>
</evidence>
<dbReference type="GO" id="GO:0016491">
    <property type="term" value="F:oxidoreductase activity"/>
    <property type="evidence" value="ECO:0007669"/>
    <property type="project" value="UniProtKB-KW"/>
</dbReference>
<keyword evidence="2" id="KW-0560">Oxidoreductase</keyword>
<dbReference type="PATRIC" id="fig|908627.4.peg.2858"/>
<dbReference type="Pfam" id="PF13561">
    <property type="entry name" value="adh_short_C2"/>
    <property type="match status" value="1"/>
</dbReference>
<dbReference type="PRINTS" id="PR00081">
    <property type="entry name" value="GDHRDH"/>
</dbReference>
<proteinExistence type="inferred from homology"/>
<dbReference type="InterPro" id="IPR020904">
    <property type="entry name" value="Sc_DH/Rdtase_CS"/>
</dbReference>
<evidence type="ECO:0000313" key="4">
    <source>
        <dbReference type="EMBL" id="KLU25767.1"/>
    </source>
</evidence>
<protein>
    <submittedName>
        <fullName evidence="4">2-keto-3-deoxy-L-fuconate dehydrogenase</fullName>
    </submittedName>
</protein>
<evidence type="ECO:0000256" key="1">
    <source>
        <dbReference type="ARBA" id="ARBA00006484"/>
    </source>
</evidence>